<reference evidence="1 2" key="1">
    <citation type="submission" date="2019-05" db="EMBL/GenBank/DDBJ databases">
        <title>Emergence of the Ug99 lineage of the wheat stem rust pathogen through somatic hybridization.</title>
        <authorList>
            <person name="Li F."/>
            <person name="Upadhyaya N.M."/>
            <person name="Sperschneider J."/>
            <person name="Matny O."/>
            <person name="Nguyen-Phuc H."/>
            <person name="Mago R."/>
            <person name="Raley C."/>
            <person name="Miller M.E."/>
            <person name="Silverstein K.A.T."/>
            <person name="Henningsen E."/>
            <person name="Hirsch C.D."/>
            <person name="Visser B."/>
            <person name="Pretorius Z.A."/>
            <person name="Steffenson B.J."/>
            <person name="Schwessinger B."/>
            <person name="Dodds P.N."/>
            <person name="Figueroa M."/>
        </authorList>
    </citation>
    <scope>NUCLEOTIDE SEQUENCE [LARGE SCALE GENOMIC DNA]</scope>
    <source>
        <strain evidence="1">21-0</strain>
    </source>
</reference>
<keyword evidence="1" id="KW-0378">Hydrolase</keyword>
<keyword evidence="2" id="KW-1185">Reference proteome</keyword>
<evidence type="ECO:0000313" key="1">
    <source>
        <dbReference type="EMBL" id="KAA1069871.1"/>
    </source>
</evidence>
<proteinExistence type="predicted"/>
<gene>
    <name evidence="1" type="primary">SGS1_129</name>
    <name evidence="1" type="ORF">PGT21_034770</name>
</gene>
<name>A0A5B0LZX9_PUCGR</name>
<sequence length="382" mass="42845">MRKHFVKFHNGAWKQSTLQGWVQTLLQHQHRRFFHVLPSTVALSPPPPDQPAVPNRAALLDRLPPPITLESFIHDGRQNIRDTAPWLKQTGILSFVQRACAAGMDHSQLATVIPEAPLPRFGYIHTAVFHWLEVNSPALYDISQHLRVRVMSTKIPSEIGNKPMTPLANISTIRNYATICAQYLVFCLQVTQNAFPNLPRCLINPLATTLLTELHDLKEASQPVPSQLITEILMALIIQVNPYGDLDTSFHLLQFVALRMIKPDGSFHSHSLSASPSDNNDDNNNNNLLVILDKGLDNNLDSMWNYITKGLLNSPFWALRSWMHLMASVTMTEGLPETTHWVDSECSVLNINNLSVSLNDVKRAIQSTFEHIGTLLGQLSQG</sequence>
<evidence type="ECO:0000313" key="2">
    <source>
        <dbReference type="Proteomes" id="UP000324748"/>
    </source>
</evidence>
<accession>A0A5B0LZX9</accession>
<keyword evidence="1" id="KW-0347">Helicase</keyword>
<dbReference type="Proteomes" id="UP000324748">
    <property type="component" value="Unassembled WGS sequence"/>
</dbReference>
<dbReference type="AlphaFoldDB" id="A0A5B0LZX9"/>
<organism evidence="1 2">
    <name type="scientific">Puccinia graminis f. sp. tritici</name>
    <dbReference type="NCBI Taxonomy" id="56615"/>
    <lineage>
        <taxon>Eukaryota</taxon>
        <taxon>Fungi</taxon>
        <taxon>Dikarya</taxon>
        <taxon>Basidiomycota</taxon>
        <taxon>Pucciniomycotina</taxon>
        <taxon>Pucciniomycetes</taxon>
        <taxon>Pucciniales</taxon>
        <taxon>Pucciniaceae</taxon>
        <taxon>Puccinia</taxon>
    </lineage>
</organism>
<dbReference type="GO" id="GO:0004386">
    <property type="term" value="F:helicase activity"/>
    <property type="evidence" value="ECO:0007669"/>
    <property type="project" value="UniProtKB-KW"/>
</dbReference>
<keyword evidence="1" id="KW-0067">ATP-binding</keyword>
<dbReference type="EMBL" id="VSWC01000183">
    <property type="protein sequence ID" value="KAA1069871.1"/>
    <property type="molecule type" value="Genomic_DNA"/>
</dbReference>
<protein>
    <submittedName>
        <fullName evidence="1">ATP-dependent DNA helicase sgs1</fullName>
    </submittedName>
</protein>
<dbReference type="OrthoDB" id="2517181at2759"/>
<keyword evidence="1" id="KW-0547">Nucleotide-binding</keyword>
<comment type="caution">
    <text evidence="1">The sequence shown here is derived from an EMBL/GenBank/DDBJ whole genome shotgun (WGS) entry which is preliminary data.</text>
</comment>